<keyword evidence="5" id="KW-1185">Reference proteome</keyword>
<dbReference type="AlphaFoldDB" id="A0A377Q9G3"/>
<dbReference type="EMBL" id="UGHR01000001">
    <property type="protein sequence ID" value="STQ90501.1"/>
    <property type="molecule type" value="Genomic_DNA"/>
</dbReference>
<keyword evidence="1" id="KW-0732">Signal</keyword>
<dbReference type="Proteomes" id="UP000295794">
    <property type="component" value="Unassembled WGS sequence"/>
</dbReference>
<dbReference type="EMBL" id="SMBT01000002">
    <property type="protein sequence ID" value="TCU89133.1"/>
    <property type="molecule type" value="Genomic_DNA"/>
</dbReference>
<evidence type="ECO:0000313" key="2">
    <source>
        <dbReference type="EMBL" id="STQ90501.1"/>
    </source>
</evidence>
<gene>
    <name evidence="3" type="ORF">EV682_10242</name>
    <name evidence="2" type="ORF">NCTC11159_01565</name>
</gene>
<evidence type="ECO:0000313" key="4">
    <source>
        <dbReference type="Proteomes" id="UP000255108"/>
    </source>
</evidence>
<accession>A0A377Q9G3</accession>
<sequence length="490" mass="51129">MLKRLLSISLLLSSQAYAEQGDTLIQKPAAFKLGFETITLPDDEKMGMVGGSYLIETLPGLYLGPAAYGAITGERGGFFTGGGEITYRLPVSKEISVDSGFYLGGGGGGAAGVGGGLMLRPHIDLLWDFGGIRAGLSASEVRFPSGNFSSRQLGVMISVDDTFSYSDASRIGQYLTATRRGGVGFDRIAIVAAQSKPQGNSVKTTTGAAAPDSTSYAGFLMTQSLNNGWLWGVEAAGAVKGSSDGYAEVLGTFGWEYAFNSALRAGTRVSLGMGGGGAVDTGGGALGKAAVFGTYQISHDLDLTLETGLSKAFDGSFNARYASLQLGMALDHPHASNDILNRIEGWEWDASMQHYTSAARRDGSKRNMQNIGFKLNRKIDHGFYLSGQAHSALSGGAGGYSVGLIGTGWESPEIISKLRLSAEMLVGAAGGGGVDSDGGAIMQPMAYASYPISNNWQVKAGAGVVKSFKGELNSPVLDLSIGYRFGLPRR</sequence>
<evidence type="ECO:0000313" key="3">
    <source>
        <dbReference type="EMBL" id="TCU89133.1"/>
    </source>
</evidence>
<dbReference type="OrthoDB" id="8885130at2"/>
<reference evidence="3 5" key="2">
    <citation type="submission" date="2019-03" db="EMBL/GenBank/DDBJ databases">
        <title>Genomic Encyclopedia of Type Strains, Phase IV (KMG-IV): sequencing the most valuable type-strain genomes for metagenomic binning, comparative biology and taxonomic classification.</title>
        <authorList>
            <person name="Goeker M."/>
        </authorList>
    </citation>
    <scope>NUCLEOTIDE SEQUENCE [LARGE SCALE GENOMIC DNA]</scope>
    <source>
        <strain evidence="3 5">DSM 3764</strain>
    </source>
</reference>
<protein>
    <submittedName>
        <fullName evidence="2">Uncharacterized protein</fullName>
    </submittedName>
</protein>
<evidence type="ECO:0000313" key="5">
    <source>
        <dbReference type="Proteomes" id="UP000295794"/>
    </source>
</evidence>
<feature type="chain" id="PRO_5016796913" evidence="1">
    <location>
        <begin position="19"/>
        <end position="490"/>
    </location>
</feature>
<evidence type="ECO:0000256" key="1">
    <source>
        <dbReference type="SAM" id="SignalP"/>
    </source>
</evidence>
<proteinExistence type="predicted"/>
<name>A0A377Q9G3_9NEIS</name>
<reference evidence="2 4" key="1">
    <citation type="submission" date="2018-06" db="EMBL/GenBank/DDBJ databases">
        <authorList>
            <consortium name="Pathogen Informatics"/>
            <person name="Doyle S."/>
        </authorList>
    </citation>
    <scope>NUCLEOTIDE SEQUENCE [LARGE SCALE GENOMIC DNA]</scope>
    <source>
        <strain evidence="2 4">NCTC11159</strain>
    </source>
</reference>
<feature type="signal peptide" evidence="1">
    <location>
        <begin position="1"/>
        <end position="18"/>
    </location>
</feature>
<dbReference type="RefSeq" id="WP_115226808.1">
    <property type="nucleotide sequence ID" value="NZ_CAWOLO010000002.1"/>
</dbReference>
<organism evidence="2 4">
    <name type="scientific">Iodobacter fluviatilis</name>
    <dbReference type="NCBI Taxonomy" id="537"/>
    <lineage>
        <taxon>Bacteria</taxon>
        <taxon>Pseudomonadati</taxon>
        <taxon>Pseudomonadota</taxon>
        <taxon>Betaproteobacteria</taxon>
        <taxon>Neisseriales</taxon>
        <taxon>Chitinibacteraceae</taxon>
        <taxon>Iodobacter</taxon>
    </lineage>
</organism>
<dbReference type="Proteomes" id="UP000255108">
    <property type="component" value="Unassembled WGS sequence"/>
</dbReference>